<comment type="caution">
    <text evidence="1">The sequence shown here is derived from an EMBL/GenBank/DDBJ whole genome shotgun (WGS) entry which is preliminary data.</text>
</comment>
<protein>
    <submittedName>
        <fullName evidence="1">Uncharacterized protein</fullName>
    </submittedName>
</protein>
<dbReference type="Proteomes" id="UP000814140">
    <property type="component" value="Unassembled WGS sequence"/>
</dbReference>
<evidence type="ECO:0000313" key="1">
    <source>
        <dbReference type="EMBL" id="KAI0054912.1"/>
    </source>
</evidence>
<gene>
    <name evidence="1" type="ORF">BV25DRAFT_1833470</name>
</gene>
<accession>A0ACB8SFC3</accession>
<sequence>MATIATQNTSGEASKKRQRTEGAEEEDIKEEESPDLWLKDGSIIIRTISKDSPPTHTLYKVHKYILALHCSVFAALFEGPQAAFAIGSEHHDGIPIMDLPDDAEDVHDFLTALYFPKETQRHTTVMSPVRDGEWKMFPYSYFGVLRLAAKYDAAEIRDLLVPVLKASFPAVFEDWHHLQAVIIAADIPESPGEDYLLESVQFIRLAEACNVPDVLPVVLYELSCLFDDMDPEANFYHESFSSAMPSELTSDHLVKLMIGKAQIRSRVSRAFNVDEAEPSNCRVPASCDHCLRIWWGLMRSDGFNNVDPFTWIQSLFDSFDDEWMKKVCDSCQQQTKEYLITTRKEVWRELPRFFGLADAVSPNWGKAEAS</sequence>
<organism evidence="1 2">
    <name type="scientific">Artomyces pyxidatus</name>
    <dbReference type="NCBI Taxonomy" id="48021"/>
    <lineage>
        <taxon>Eukaryota</taxon>
        <taxon>Fungi</taxon>
        <taxon>Dikarya</taxon>
        <taxon>Basidiomycota</taxon>
        <taxon>Agaricomycotina</taxon>
        <taxon>Agaricomycetes</taxon>
        <taxon>Russulales</taxon>
        <taxon>Auriscalpiaceae</taxon>
        <taxon>Artomyces</taxon>
    </lineage>
</organism>
<reference evidence="1" key="1">
    <citation type="submission" date="2021-03" db="EMBL/GenBank/DDBJ databases">
        <authorList>
            <consortium name="DOE Joint Genome Institute"/>
            <person name="Ahrendt S."/>
            <person name="Looney B.P."/>
            <person name="Miyauchi S."/>
            <person name="Morin E."/>
            <person name="Drula E."/>
            <person name="Courty P.E."/>
            <person name="Chicoki N."/>
            <person name="Fauchery L."/>
            <person name="Kohler A."/>
            <person name="Kuo A."/>
            <person name="Labutti K."/>
            <person name="Pangilinan J."/>
            <person name="Lipzen A."/>
            <person name="Riley R."/>
            <person name="Andreopoulos W."/>
            <person name="He G."/>
            <person name="Johnson J."/>
            <person name="Barry K.W."/>
            <person name="Grigoriev I.V."/>
            <person name="Nagy L."/>
            <person name="Hibbett D."/>
            <person name="Henrissat B."/>
            <person name="Matheny P.B."/>
            <person name="Labbe J."/>
            <person name="Martin F."/>
        </authorList>
    </citation>
    <scope>NUCLEOTIDE SEQUENCE</scope>
    <source>
        <strain evidence="1">HHB10654</strain>
    </source>
</reference>
<dbReference type="EMBL" id="MU277330">
    <property type="protein sequence ID" value="KAI0054912.1"/>
    <property type="molecule type" value="Genomic_DNA"/>
</dbReference>
<keyword evidence="2" id="KW-1185">Reference proteome</keyword>
<name>A0ACB8SFC3_9AGAM</name>
<evidence type="ECO:0000313" key="2">
    <source>
        <dbReference type="Proteomes" id="UP000814140"/>
    </source>
</evidence>
<reference evidence="1" key="2">
    <citation type="journal article" date="2022" name="New Phytol.">
        <title>Evolutionary transition to the ectomycorrhizal habit in the genomes of a hyperdiverse lineage of mushroom-forming fungi.</title>
        <authorList>
            <person name="Looney B."/>
            <person name="Miyauchi S."/>
            <person name="Morin E."/>
            <person name="Drula E."/>
            <person name="Courty P.E."/>
            <person name="Kohler A."/>
            <person name="Kuo A."/>
            <person name="LaButti K."/>
            <person name="Pangilinan J."/>
            <person name="Lipzen A."/>
            <person name="Riley R."/>
            <person name="Andreopoulos W."/>
            <person name="He G."/>
            <person name="Johnson J."/>
            <person name="Nolan M."/>
            <person name="Tritt A."/>
            <person name="Barry K.W."/>
            <person name="Grigoriev I.V."/>
            <person name="Nagy L.G."/>
            <person name="Hibbett D."/>
            <person name="Henrissat B."/>
            <person name="Matheny P.B."/>
            <person name="Labbe J."/>
            <person name="Martin F.M."/>
        </authorList>
    </citation>
    <scope>NUCLEOTIDE SEQUENCE</scope>
    <source>
        <strain evidence="1">HHB10654</strain>
    </source>
</reference>
<proteinExistence type="predicted"/>